<proteinExistence type="predicted"/>
<evidence type="ECO:0000313" key="2">
    <source>
        <dbReference type="EMBL" id="OIO29901.1"/>
    </source>
</evidence>
<evidence type="ECO:0000313" key="3">
    <source>
        <dbReference type="Proteomes" id="UP000185769"/>
    </source>
</evidence>
<keyword evidence="1" id="KW-0812">Transmembrane</keyword>
<sequence>MNSADTYNSTNPLIKDSVLGSKFFNPQYLFDQGYDILSYVLTAKTLEIFYTIVSIFAVFFIAIIVYTTIRMFEIRKKEHEHLHHEIAEYAHNQALKEKEIQFSGVFKNERWKKVLDYLFSINENDWKLAIIEADLMLFDLLIKLGFKGETMGDKLKEVDRDSFRSLNSAWEVHNIRNKIAHEGSSFEISLHEAKRVIALYEQIFQEFGYI</sequence>
<organism evidence="2 3">
    <name type="scientific">Candidatus Nomurabacteria bacterium CG1_02_31_12</name>
    <dbReference type="NCBI Taxonomy" id="1805280"/>
    <lineage>
        <taxon>Bacteria</taxon>
        <taxon>Candidatus Nomuraibacteriota</taxon>
    </lineage>
</organism>
<dbReference type="STRING" id="1805280.AUJ22_00530"/>
<protein>
    <submittedName>
        <fullName evidence="2">Uncharacterized protein</fullName>
    </submittedName>
</protein>
<dbReference type="EMBL" id="MNVM01000008">
    <property type="protein sequence ID" value="OIO29901.1"/>
    <property type="molecule type" value="Genomic_DNA"/>
</dbReference>
<keyword evidence="1" id="KW-1133">Transmembrane helix</keyword>
<keyword evidence="1" id="KW-0472">Membrane</keyword>
<accession>A0A1J4V543</accession>
<dbReference type="AlphaFoldDB" id="A0A1J4V543"/>
<name>A0A1J4V543_9BACT</name>
<dbReference type="Proteomes" id="UP000185769">
    <property type="component" value="Unassembled WGS sequence"/>
</dbReference>
<evidence type="ECO:0000256" key="1">
    <source>
        <dbReference type="SAM" id="Phobius"/>
    </source>
</evidence>
<gene>
    <name evidence="2" type="ORF">AUJ22_00530</name>
</gene>
<feature type="transmembrane region" description="Helical" evidence="1">
    <location>
        <begin position="48"/>
        <end position="69"/>
    </location>
</feature>
<reference evidence="2 3" key="1">
    <citation type="journal article" date="2016" name="Environ. Microbiol.">
        <title>Genomic resolution of a cold subsurface aquifer community provides metabolic insights for novel microbes adapted to high CO concentrations.</title>
        <authorList>
            <person name="Probst A.J."/>
            <person name="Castelle C.J."/>
            <person name="Singh A."/>
            <person name="Brown C.T."/>
            <person name="Anantharaman K."/>
            <person name="Sharon I."/>
            <person name="Hug L.A."/>
            <person name="Burstein D."/>
            <person name="Emerson J.B."/>
            <person name="Thomas B.C."/>
            <person name="Banfield J.F."/>
        </authorList>
    </citation>
    <scope>NUCLEOTIDE SEQUENCE [LARGE SCALE GENOMIC DNA]</scope>
    <source>
        <strain evidence="2">CG1_02_31_12</strain>
    </source>
</reference>
<comment type="caution">
    <text evidence="2">The sequence shown here is derived from an EMBL/GenBank/DDBJ whole genome shotgun (WGS) entry which is preliminary data.</text>
</comment>